<name>A0AB34GGH7_ESCRO</name>
<accession>A0AB34GGH7</accession>
<keyword evidence="2" id="KW-1185">Reference proteome</keyword>
<gene>
    <name evidence="1" type="ORF">J1605_014122</name>
</gene>
<comment type="caution">
    <text evidence="1">The sequence shown here is derived from an EMBL/GenBank/DDBJ whole genome shotgun (WGS) entry which is preliminary data.</text>
</comment>
<proteinExistence type="predicted"/>
<dbReference type="Proteomes" id="UP001159641">
    <property type="component" value="Unassembled WGS sequence"/>
</dbReference>
<dbReference type="EMBL" id="JAIQCJ010002285">
    <property type="protein sequence ID" value="KAJ8777865.1"/>
    <property type="molecule type" value="Genomic_DNA"/>
</dbReference>
<organism evidence="1 2">
    <name type="scientific">Eschrichtius robustus</name>
    <name type="common">California gray whale</name>
    <name type="synonym">Eschrichtius gibbosus</name>
    <dbReference type="NCBI Taxonomy" id="9764"/>
    <lineage>
        <taxon>Eukaryota</taxon>
        <taxon>Metazoa</taxon>
        <taxon>Chordata</taxon>
        <taxon>Craniata</taxon>
        <taxon>Vertebrata</taxon>
        <taxon>Euteleostomi</taxon>
        <taxon>Mammalia</taxon>
        <taxon>Eutheria</taxon>
        <taxon>Laurasiatheria</taxon>
        <taxon>Artiodactyla</taxon>
        <taxon>Whippomorpha</taxon>
        <taxon>Cetacea</taxon>
        <taxon>Mysticeti</taxon>
        <taxon>Eschrichtiidae</taxon>
        <taxon>Eschrichtius</taxon>
    </lineage>
</organism>
<reference evidence="1 2" key="1">
    <citation type="submission" date="2022-11" db="EMBL/GenBank/DDBJ databases">
        <title>Whole genome sequence of Eschrichtius robustus ER-17-0199.</title>
        <authorList>
            <person name="Bruniche-Olsen A."/>
            <person name="Black A.N."/>
            <person name="Fields C.J."/>
            <person name="Walden K."/>
            <person name="Dewoody J.A."/>
        </authorList>
    </citation>
    <scope>NUCLEOTIDE SEQUENCE [LARGE SCALE GENOMIC DNA]</scope>
    <source>
        <strain evidence="1">ER-17-0199</strain>
        <tissue evidence="1">Blubber</tissue>
    </source>
</reference>
<evidence type="ECO:0000313" key="2">
    <source>
        <dbReference type="Proteomes" id="UP001159641"/>
    </source>
</evidence>
<dbReference type="AlphaFoldDB" id="A0AB34GGH7"/>
<protein>
    <submittedName>
        <fullName evidence="1">Uncharacterized protein</fullName>
    </submittedName>
</protein>
<sequence>MLVGLDSAVSQVTGLHHWAHRQLGPLPAVHLHFPGLNFVTNIHCCVPVAIPYSHRSARQQGPINCIGAQTRPSLATGLHHWAHLQLPLQLCTCTLLA</sequence>
<evidence type="ECO:0000313" key="1">
    <source>
        <dbReference type="EMBL" id="KAJ8777865.1"/>
    </source>
</evidence>